<dbReference type="GO" id="GO:0006015">
    <property type="term" value="P:5-phosphoribose 1-diphosphate biosynthetic process"/>
    <property type="evidence" value="ECO:0007669"/>
    <property type="project" value="UniProtKB-UniPathway"/>
</dbReference>
<sequence length="398" mass="44446">MKKFNRVFMIVTDSLGIGPDANQDEFGDSKAHTLKSASQSPLFEIDTWKKMGIGTIANLEHKWKVKKPIAYAMQVQEISNAKDTLAGHWEMMGLKTEVPFPTFMEHGFPADLIAELEKAFDGRKIIGNKAASGTDIINELAHEEKAHGNIIVYTSADSVLQICAHEEWTGLDNLYKYAKAARRICSSKPEWNVGRIIARPYVGENGKYVRTFNRHDYANEPERTTLNVLKDNGIEVIAIGKINDIYVGQGITKAIASGSDDAGMDITIDLAMKRGPEEKNKFIFTNLVQFDSHYGHRRDQEGYGKNVANFDIKLTKLINALTEDDLLIITSDHGNDPAYEGWNHTRELLPLTVYSKGFKEPKFLNRVEGLMTAGNLVARNFGLEPVNDLGDDISNLLV</sequence>
<feature type="binding site" evidence="4">
    <location>
        <position position="296"/>
    </location>
    <ligand>
        <name>Mn(2+)</name>
        <dbReference type="ChEBI" id="CHEBI:29035"/>
        <label>2</label>
    </ligand>
</feature>
<comment type="similarity">
    <text evidence="1 4">Belongs to the phosphopentomutase family.</text>
</comment>
<proteinExistence type="inferred from homology"/>
<dbReference type="GO" id="GO:0008973">
    <property type="term" value="F:phosphopentomutase activity"/>
    <property type="evidence" value="ECO:0007669"/>
    <property type="project" value="UniProtKB-UniRule"/>
</dbReference>
<dbReference type="Proteomes" id="UP000295518">
    <property type="component" value="Unassembled WGS sequence"/>
</dbReference>
<dbReference type="GO" id="GO:0000287">
    <property type="term" value="F:magnesium ion binding"/>
    <property type="evidence" value="ECO:0007669"/>
    <property type="project" value="UniProtKB-UniRule"/>
</dbReference>
<name>A0A4R6IEJ7_9MOLU</name>
<comment type="caution">
    <text evidence="7">The sequence shown here is derived from an EMBL/GenBank/DDBJ whole genome shotgun (WGS) entry which is preliminary data.</text>
</comment>
<reference evidence="7 8" key="1">
    <citation type="submission" date="2019-03" db="EMBL/GenBank/DDBJ databases">
        <title>Genomic Encyclopedia of Archaeal and Bacterial Type Strains, Phase II (KMG-II): from individual species to whole genera.</title>
        <authorList>
            <person name="Goeker M."/>
        </authorList>
    </citation>
    <scope>NUCLEOTIDE SEQUENCE [LARGE SCALE GENOMIC DNA]</scope>
    <source>
        <strain evidence="7 8">ATCC 700618</strain>
    </source>
</reference>
<dbReference type="NCBIfam" id="NF003766">
    <property type="entry name" value="PRK05362.1"/>
    <property type="match status" value="1"/>
</dbReference>
<comment type="cofactor">
    <cofactor evidence="4">
        <name>Mn(2+)</name>
        <dbReference type="ChEBI" id="CHEBI:29035"/>
    </cofactor>
    <text evidence="4">Binds 2 manganese ions.</text>
</comment>
<comment type="pathway">
    <text evidence="4">Carbohydrate degradation; 2-deoxy-D-ribose 1-phosphate degradation; D-glyceraldehyde 3-phosphate and acetaldehyde from 2-deoxy-alpha-D-ribose 1-phosphate: step 1/2.</text>
</comment>
<dbReference type="PANTHER" id="PTHR21110:SF0">
    <property type="entry name" value="PHOSPHOPENTOMUTASE"/>
    <property type="match status" value="1"/>
</dbReference>
<comment type="function">
    <text evidence="4">Isomerase that catalyzes the conversion of deoxy-ribose 1-phosphate (dRib-1-P) and ribose 1-phosphate (Rib-1-P) to deoxy-ribose 5-phosphate (dRib-5-P) and ribose 5-phosphate (Rib-5-P), respectively.</text>
</comment>
<keyword evidence="8" id="KW-1185">Reference proteome</keyword>
<comment type="subcellular location">
    <subcellularLocation>
        <location evidence="4">Cytoplasm</location>
    </subcellularLocation>
</comment>
<dbReference type="NCBIfam" id="TIGR01696">
    <property type="entry name" value="deoB"/>
    <property type="match status" value="1"/>
</dbReference>
<dbReference type="GO" id="GO:0009117">
    <property type="term" value="P:nucleotide metabolic process"/>
    <property type="evidence" value="ECO:0007669"/>
    <property type="project" value="UniProtKB-UniRule"/>
</dbReference>
<dbReference type="EMBL" id="SNWN01000010">
    <property type="protein sequence ID" value="TDO20462.1"/>
    <property type="molecule type" value="Genomic_DNA"/>
</dbReference>
<dbReference type="HAMAP" id="MF_00740">
    <property type="entry name" value="Phosphopentomut"/>
    <property type="match status" value="1"/>
</dbReference>
<dbReference type="GO" id="GO:0030145">
    <property type="term" value="F:manganese ion binding"/>
    <property type="evidence" value="ECO:0007669"/>
    <property type="project" value="UniProtKB-UniRule"/>
</dbReference>
<evidence type="ECO:0000256" key="5">
    <source>
        <dbReference type="NCBIfam" id="TIGR01696"/>
    </source>
</evidence>
<feature type="binding site" evidence="4">
    <location>
        <position position="291"/>
    </location>
    <ligand>
        <name>Mn(2+)</name>
        <dbReference type="ChEBI" id="CHEBI:29035"/>
        <label>2</label>
    </ligand>
</feature>
<dbReference type="UniPathway" id="UPA00087">
    <property type="reaction ID" value="UER00173"/>
</dbReference>
<keyword evidence="4" id="KW-0963">Cytoplasm</keyword>
<evidence type="ECO:0000256" key="4">
    <source>
        <dbReference type="HAMAP-Rule" id="MF_00740"/>
    </source>
</evidence>
<dbReference type="PANTHER" id="PTHR21110">
    <property type="entry name" value="PHOSPHOPENTOMUTASE"/>
    <property type="match status" value="1"/>
</dbReference>
<evidence type="ECO:0000313" key="7">
    <source>
        <dbReference type="EMBL" id="TDO20462.1"/>
    </source>
</evidence>
<dbReference type="Gene3D" id="3.30.70.1250">
    <property type="entry name" value="Phosphopentomutase"/>
    <property type="match status" value="1"/>
</dbReference>
<organism evidence="7 8">
    <name type="scientific">Mycoplasma testudineum</name>
    <dbReference type="NCBI Taxonomy" id="244584"/>
    <lineage>
        <taxon>Bacteria</taxon>
        <taxon>Bacillati</taxon>
        <taxon>Mycoplasmatota</taxon>
        <taxon>Mollicutes</taxon>
        <taxon>Mycoplasmataceae</taxon>
        <taxon>Mycoplasma</taxon>
    </lineage>
</organism>
<dbReference type="InterPro" id="IPR024052">
    <property type="entry name" value="Phosphopentomutase_DeoB_cap_sf"/>
</dbReference>
<dbReference type="InterPro" id="IPR017850">
    <property type="entry name" value="Alkaline_phosphatase_core_sf"/>
</dbReference>
<dbReference type="GO" id="GO:0043094">
    <property type="term" value="P:metabolic compound salvage"/>
    <property type="evidence" value="ECO:0007669"/>
    <property type="project" value="UniProtKB-UniRule"/>
</dbReference>
<dbReference type="CDD" id="cd16009">
    <property type="entry name" value="PPM"/>
    <property type="match status" value="1"/>
</dbReference>
<dbReference type="Gene3D" id="3.40.720.10">
    <property type="entry name" value="Alkaline Phosphatase, subunit A"/>
    <property type="match status" value="1"/>
</dbReference>
<comment type="catalytic activity">
    <reaction evidence="4">
        <text>2-deoxy-alpha-D-ribose 1-phosphate = 2-deoxy-D-ribose 5-phosphate</text>
        <dbReference type="Rhea" id="RHEA:27658"/>
        <dbReference type="ChEBI" id="CHEBI:57259"/>
        <dbReference type="ChEBI" id="CHEBI:62877"/>
        <dbReference type="EC" id="5.4.2.7"/>
    </reaction>
</comment>
<keyword evidence="2 4" id="KW-0479">Metal-binding</keyword>
<dbReference type="PIRSF" id="PIRSF001491">
    <property type="entry name" value="Ppentomutase"/>
    <property type="match status" value="1"/>
</dbReference>
<dbReference type="GO" id="GO:0005829">
    <property type="term" value="C:cytosol"/>
    <property type="evidence" value="ECO:0007669"/>
    <property type="project" value="TreeGrafter"/>
</dbReference>
<feature type="binding site" evidence="4">
    <location>
        <position position="332"/>
    </location>
    <ligand>
        <name>Mn(2+)</name>
        <dbReference type="ChEBI" id="CHEBI:29035"/>
        <label>1</label>
    </ligand>
</feature>
<evidence type="ECO:0000313" key="8">
    <source>
        <dbReference type="Proteomes" id="UP000295518"/>
    </source>
</evidence>
<feature type="binding site" evidence="4">
    <location>
        <position position="333"/>
    </location>
    <ligand>
        <name>Mn(2+)</name>
        <dbReference type="ChEBI" id="CHEBI:29035"/>
        <label>1</label>
    </ligand>
</feature>
<dbReference type="GO" id="GO:0006018">
    <property type="term" value="P:2-deoxyribose 1-phosphate catabolic process"/>
    <property type="evidence" value="ECO:0007669"/>
    <property type="project" value="UniProtKB-UniRule"/>
</dbReference>
<feature type="domain" description="Metalloenzyme" evidence="6">
    <location>
        <begin position="6"/>
        <end position="384"/>
    </location>
</feature>
<evidence type="ECO:0000259" key="6">
    <source>
        <dbReference type="Pfam" id="PF01676"/>
    </source>
</evidence>
<dbReference type="OrthoDB" id="9769930at2"/>
<dbReference type="SUPFAM" id="SSF143856">
    <property type="entry name" value="DeoB insert domain-like"/>
    <property type="match status" value="1"/>
</dbReference>
<dbReference type="AlphaFoldDB" id="A0A4R6IEJ7"/>
<dbReference type="InterPro" id="IPR010045">
    <property type="entry name" value="DeoB"/>
</dbReference>
<keyword evidence="4" id="KW-0413">Isomerase</keyword>
<evidence type="ECO:0000256" key="3">
    <source>
        <dbReference type="ARBA" id="ARBA00023211"/>
    </source>
</evidence>
<gene>
    <name evidence="4" type="primary">deoB</name>
    <name evidence="7" type="ORF">EI74_0290</name>
</gene>
<dbReference type="InterPro" id="IPR006124">
    <property type="entry name" value="Metalloenzyme"/>
</dbReference>
<evidence type="ECO:0000256" key="2">
    <source>
        <dbReference type="ARBA" id="ARBA00022723"/>
    </source>
</evidence>
<dbReference type="Pfam" id="PF01676">
    <property type="entry name" value="Metalloenzyme"/>
    <property type="match status" value="1"/>
</dbReference>
<feature type="binding site" evidence="4">
    <location>
        <position position="13"/>
    </location>
    <ligand>
        <name>Mn(2+)</name>
        <dbReference type="ChEBI" id="CHEBI:29035"/>
        <label>1</label>
    </ligand>
</feature>
<accession>A0A4R6IEJ7</accession>
<dbReference type="RefSeq" id="WP_094254462.1">
    <property type="nucleotide sequence ID" value="NZ_NNCE01000002.1"/>
</dbReference>
<protein>
    <recommendedName>
        <fullName evidence="4 5">Phosphopentomutase</fullName>
        <ecNumber evidence="4 5">5.4.2.7</ecNumber>
    </recommendedName>
    <alternativeName>
        <fullName evidence="4">Phosphodeoxyribomutase</fullName>
    </alternativeName>
</protein>
<keyword evidence="3 4" id="KW-0464">Manganese</keyword>
<comment type="catalytic activity">
    <reaction evidence="4">
        <text>alpha-D-ribose 1-phosphate = D-ribose 5-phosphate</text>
        <dbReference type="Rhea" id="RHEA:18793"/>
        <dbReference type="ChEBI" id="CHEBI:57720"/>
        <dbReference type="ChEBI" id="CHEBI:78346"/>
        <dbReference type="EC" id="5.4.2.7"/>
    </reaction>
</comment>
<evidence type="ECO:0000256" key="1">
    <source>
        <dbReference type="ARBA" id="ARBA00010373"/>
    </source>
</evidence>
<feature type="binding site" evidence="4">
    <location>
        <position position="344"/>
    </location>
    <ligand>
        <name>Mn(2+)</name>
        <dbReference type="ChEBI" id="CHEBI:29035"/>
        <label>2</label>
    </ligand>
</feature>
<dbReference type="SUPFAM" id="SSF53649">
    <property type="entry name" value="Alkaline phosphatase-like"/>
    <property type="match status" value="1"/>
</dbReference>
<dbReference type="EC" id="5.4.2.7" evidence="4 5"/>